<comment type="caution">
    <text evidence="1">The sequence shown here is derived from an EMBL/GenBank/DDBJ whole genome shotgun (WGS) entry which is preliminary data.</text>
</comment>
<evidence type="ECO:0000313" key="2">
    <source>
        <dbReference type="Proteomes" id="UP001204851"/>
    </source>
</evidence>
<gene>
    <name evidence="1" type="ORF">M0L44_10770</name>
</gene>
<reference evidence="1 2" key="1">
    <citation type="submission" date="2022-06" db="EMBL/GenBank/DDBJ databases">
        <title>Ideonella sp. NS12-5 Genome sequencing and assembly.</title>
        <authorList>
            <person name="Jung Y."/>
        </authorList>
    </citation>
    <scope>NUCLEOTIDE SEQUENCE [LARGE SCALE GENOMIC DNA]</scope>
    <source>
        <strain evidence="1 2">NS12-5</strain>
    </source>
</reference>
<keyword evidence="2" id="KW-1185">Reference proteome</keyword>
<dbReference type="RefSeq" id="WP_252769720.1">
    <property type="nucleotide sequence ID" value="NZ_JAMXMC010000006.1"/>
</dbReference>
<protein>
    <submittedName>
        <fullName evidence="1">PD-(D/E)XK nuclease family protein</fullName>
    </submittedName>
</protein>
<dbReference type="Pfam" id="PF14281">
    <property type="entry name" value="PDDEXK_4"/>
    <property type="match status" value="1"/>
</dbReference>
<name>A0ABT1BLT6_9BURK</name>
<organism evidence="1 2">
    <name type="scientific">Ideonella oryzae</name>
    <dbReference type="NCBI Taxonomy" id="2937441"/>
    <lineage>
        <taxon>Bacteria</taxon>
        <taxon>Pseudomonadati</taxon>
        <taxon>Pseudomonadota</taxon>
        <taxon>Betaproteobacteria</taxon>
        <taxon>Burkholderiales</taxon>
        <taxon>Sphaerotilaceae</taxon>
        <taxon>Ideonella</taxon>
    </lineage>
</organism>
<sequence length="433" mass="49687">MPFHECVDKFLGDPAVLRLLDLARETRPLHICYPREVPISRFLAWFFDPTEGHGLGDVCIRALLGEAWRRMGDSTIDAKVRHQLSPTHVASQAFDSCLVRREVKLGSGSLDVLVLDPKRRWLLAIENKYGAGEGRNQLESYETSLAERYPGWIQILVFLDVFGQAPSRPSWIGLDYVWLVDEISAAERSPWLGDDSKAALREFRSVLEPEGAPFVHVDVDDDHLLGVVSTHRDVFEKMREWSKDKAPLEDRLEKIYARAKTLDEKAAQQLFQAFMQRKRLWSVCIPMLLYAGLLQSIRTQFPDIEHDPKRKAFYFSLPKWRATQDADRPALRTMVRILTGKADGEADRYLVVSRIDSRTLSPEAFARVRPTIEKMRKAYLKRAPRLKEEPGPITLKFDFATSEEAVSALLARHIVMLKQEFDDLIRSERLGQC</sequence>
<dbReference type="EMBL" id="JAMXMC010000006">
    <property type="protein sequence ID" value="MCO5977195.1"/>
    <property type="molecule type" value="Genomic_DNA"/>
</dbReference>
<proteinExistence type="predicted"/>
<dbReference type="InterPro" id="IPR029470">
    <property type="entry name" value="PDDEXK_4"/>
</dbReference>
<accession>A0ABT1BLT6</accession>
<dbReference type="Proteomes" id="UP001204851">
    <property type="component" value="Unassembled WGS sequence"/>
</dbReference>
<evidence type="ECO:0000313" key="1">
    <source>
        <dbReference type="EMBL" id="MCO5977195.1"/>
    </source>
</evidence>